<dbReference type="PANTHER" id="PTHR11941">
    <property type="entry name" value="ENOYL-COA HYDRATASE-RELATED"/>
    <property type="match status" value="1"/>
</dbReference>
<sequence length="278" mass="30208">MRYHEAHASGESGMTTYENLTIEKNGSVATITFNRPDKANALDHAHLLDIENVALSFRDDPDTRAVVFTGKGKHFSSGADLSAHPDPVVKNAGLVLRRRRARLGERAIEAIYNMDQITIAAWNGAAMGGGACLATAMDFRIGADDCFMQYPEILIGVNLMWKSLPLIAHLAGPARAKRLVVGGERVDASTLYDWGILDAVVNRESLLEEALSWATRYAALAPIPAQMIKRSVNAIVSSLDAAVMHMDVDQNILSATTDDRQIAVKAYLEKTDPSFTGN</sequence>
<accession>A0A381P6R0</accession>
<dbReference type="CDD" id="cd06558">
    <property type="entry name" value="crotonase-like"/>
    <property type="match status" value="1"/>
</dbReference>
<dbReference type="SUPFAM" id="SSF52096">
    <property type="entry name" value="ClpP/crotonase"/>
    <property type="match status" value="1"/>
</dbReference>
<dbReference type="Pfam" id="PF00378">
    <property type="entry name" value="ECH_1"/>
    <property type="match status" value="1"/>
</dbReference>
<gene>
    <name evidence="1" type="ORF">METZ01_LOCUS15414</name>
</gene>
<dbReference type="InterPro" id="IPR001753">
    <property type="entry name" value="Enoyl-CoA_hydra/iso"/>
</dbReference>
<proteinExistence type="predicted"/>
<dbReference type="EMBL" id="UINC01000877">
    <property type="protein sequence ID" value="SUZ62560.1"/>
    <property type="molecule type" value="Genomic_DNA"/>
</dbReference>
<dbReference type="PANTHER" id="PTHR11941:SF54">
    <property type="entry name" value="ENOYL-COA HYDRATASE, MITOCHONDRIAL"/>
    <property type="match status" value="1"/>
</dbReference>
<dbReference type="InterPro" id="IPR029045">
    <property type="entry name" value="ClpP/crotonase-like_dom_sf"/>
</dbReference>
<dbReference type="AlphaFoldDB" id="A0A381P6R0"/>
<dbReference type="GO" id="GO:0006635">
    <property type="term" value="P:fatty acid beta-oxidation"/>
    <property type="evidence" value="ECO:0007669"/>
    <property type="project" value="TreeGrafter"/>
</dbReference>
<dbReference type="GO" id="GO:0003824">
    <property type="term" value="F:catalytic activity"/>
    <property type="evidence" value="ECO:0007669"/>
    <property type="project" value="UniProtKB-ARBA"/>
</dbReference>
<protein>
    <recommendedName>
        <fullName evidence="2">Enoyl-CoA hydratase</fullName>
    </recommendedName>
</protein>
<name>A0A381P6R0_9ZZZZ</name>
<reference evidence="1" key="1">
    <citation type="submission" date="2018-05" db="EMBL/GenBank/DDBJ databases">
        <authorList>
            <person name="Lanie J.A."/>
            <person name="Ng W.-L."/>
            <person name="Kazmierczak K.M."/>
            <person name="Andrzejewski T.M."/>
            <person name="Davidsen T.M."/>
            <person name="Wayne K.J."/>
            <person name="Tettelin H."/>
            <person name="Glass J.I."/>
            <person name="Rusch D."/>
            <person name="Podicherti R."/>
            <person name="Tsui H.-C.T."/>
            <person name="Winkler M.E."/>
        </authorList>
    </citation>
    <scope>NUCLEOTIDE SEQUENCE</scope>
</reference>
<evidence type="ECO:0008006" key="2">
    <source>
        <dbReference type="Google" id="ProtNLM"/>
    </source>
</evidence>
<organism evidence="1">
    <name type="scientific">marine metagenome</name>
    <dbReference type="NCBI Taxonomy" id="408172"/>
    <lineage>
        <taxon>unclassified sequences</taxon>
        <taxon>metagenomes</taxon>
        <taxon>ecological metagenomes</taxon>
    </lineage>
</organism>
<evidence type="ECO:0000313" key="1">
    <source>
        <dbReference type="EMBL" id="SUZ62560.1"/>
    </source>
</evidence>
<dbReference type="Gene3D" id="3.90.226.10">
    <property type="entry name" value="2-enoyl-CoA Hydratase, Chain A, domain 1"/>
    <property type="match status" value="1"/>
</dbReference>